<evidence type="ECO:0000313" key="6">
    <source>
        <dbReference type="EMBL" id="EKX64386.1"/>
    </source>
</evidence>
<dbReference type="InterPro" id="IPR050172">
    <property type="entry name" value="SsuD_RutA_monooxygenase"/>
</dbReference>
<sequence>MDRHEKDLDDLMKFGLHYWNYSTPADPALIAPTLAETARVAEQAGVASFTVMDHYFQMDALAPAEEPMLEGYTTLGYLAAVTERMTLGMLVTGVMYRYPGILAKTMTTLDVLSGGRSRFGIGASWYEREQLGLGVPVVPVAERFERLEETLRICLQMWSDDNGPFEGEHYQLAETLCVPQPLSRPHPPIMIGGAGEKKTLRLVARYADACNLFGTTPAEVSHKLDVLRAHCDDEGRDYDSIEKTVLLVRPVLADVAGTLADIEQYAALGVSEVLATPDRHPVEFATGVAENLLPRLSSIA</sequence>
<dbReference type="InterPro" id="IPR011251">
    <property type="entry name" value="Luciferase-like_dom"/>
</dbReference>
<dbReference type="Gene3D" id="3.20.20.30">
    <property type="entry name" value="Luciferase-like domain"/>
    <property type="match status" value="1"/>
</dbReference>
<proteinExistence type="predicted"/>
<reference evidence="6 7" key="1">
    <citation type="submission" date="2012-11" db="EMBL/GenBank/DDBJ databases">
        <authorList>
            <person name="Huguet-Tapia J.C."/>
            <person name="Durkin A.S."/>
            <person name="Pettis G.S."/>
            <person name="Badger J.H."/>
        </authorList>
    </citation>
    <scope>NUCLEOTIDE SEQUENCE [LARGE SCALE GENOMIC DNA]</scope>
    <source>
        <strain evidence="6 7">91-03</strain>
    </source>
</reference>
<dbReference type="PANTHER" id="PTHR42847:SF8">
    <property type="entry name" value="CONSERVED PROTEIN"/>
    <property type="match status" value="1"/>
</dbReference>
<name>L1KUB5_9ACTN</name>
<dbReference type="SUPFAM" id="SSF51679">
    <property type="entry name" value="Bacterial luciferase-like"/>
    <property type="match status" value="1"/>
</dbReference>
<accession>L1KUB5</accession>
<dbReference type="NCBIfam" id="TIGR03560">
    <property type="entry name" value="F420_Rv1855c"/>
    <property type="match status" value="1"/>
</dbReference>
<keyword evidence="1" id="KW-0285">Flavoprotein</keyword>
<dbReference type="GO" id="GO:0008726">
    <property type="term" value="F:alkanesulfonate monooxygenase activity"/>
    <property type="evidence" value="ECO:0007669"/>
    <property type="project" value="TreeGrafter"/>
</dbReference>
<keyword evidence="7" id="KW-1185">Reference proteome</keyword>
<evidence type="ECO:0000256" key="2">
    <source>
        <dbReference type="ARBA" id="ARBA00022643"/>
    </source>
</evidence>
<organism evidence="6 7">
    <name type="scientific">Streptomyces ipomoeae 91-03</name>
    <dbReference type="NCBI Taxonomy" id="698759"/>
    <lineage>
        <taxon>Bacteria</taxon>
        <taxon>Bacillati</taxon>
        <taxon>Actinomycetota</taxon>
        <taxon>Actinomycetes</taxon>
        <taxon>Kitasatosporales</taxon>
        <taxon>Streptomycetaceae</taxon>
        <taxon>Streptomyces</taxon>
    </lineage>
</organism>
<protein>
    <submittedName>
        <fullName evidence="6">F420-dependent oxidoreductase family protein</fullName>
    </submittedName>
</protein>
<evidence type="ECO:0000256" key="3">
    <source>
        <dbReference type="ARBA" id="ARBA00023002"/>
    </source>
</evidence>
<evidence type="ECO:0000259" key="5">
    <source>
        <dbReference type="Pfam" id="PF00296"/>
    </source>
</evidence>
<comment type="caution">
    <text evidence="6">The sequence shown here is derived from an EMBL/GenBank/DDBJ whole genome shotgun (WGS) entry which is preliminary data.</text>
</comment>
<gene>
    <name evidence="6" type="ORF">STRIP9103_00115</name>
</gene>
<dbReference type="GO" id="GO:0046306">
    <property type="term" value="P:alkanesulfonate catabolic process"/>
    <property type="evidence" value="ECO:0007669"/>
    <property type="project" value="TreeGrafter"/>
</dbReference>
<dbReference type="InterPro" id="IPR019952">
    <property type="entry name" value="F420_OxRdatse_Rv1855c_pred"/>
</dbReference>
<evidence type="ECO:0000313" key="7">
    <source>
        <dbReference type="Proteomes" id="UP000010411"/>
    </source>
</evidence>
<feature type="domain" description="Luciferase-like" evidence="5">
    <location>
        <begin position="34"/>
        <end position="246"/>
    </location>
</feature>
<dbReference type="AlphaFoldDB" id="L1KUB5"/>
<dbReference type="InterPro" id="IPR036661">
    <property type="entry name" value="Luciferase-like_sf"/>
</dbReference>
<keyword evidence="2" id="KW-0288">FMN</keyword>
<dbReference type="PANTHER" id="PTHR42847">
    <property type="entry name" value="ALKANESULFONATE MONOOXYGENASE"/>
    <property type="match status" value="1"/>
</dbReference>
<dbReference type="EMBL" id="AEJC01000375">
    <property type="protein sequence ID" value="EKX64386.1"/>
    <property type="molecule type" value="Genomic_DNA"/>
</dbReference>
<evidence type="ECO:0000256" key="1">
    <source>
        <dbReference type="ARBA" id="ARBA00022630"/>
    </source>
</evidence>
<evidence type="ECO:0000256" key="4">
    <source>
        <dbReference type="ARBA" id="ARBA00023033"/>
    </source>
</evidence>
<dbReference type="PATRIC" id="fig|698759.3.peg.4973"/>
<dbReference type="Proteomes" id="UP000010411">
    <property type="component" value="Unassembled WGS sequence"/>
</dbReference>
<dbReference type="Pfam" id="PF00296">
    <property type="entry name" value="Bac_luciferase"/>
    <property type="match status" value="1"/>
</dbReference>
<keyword evidence="3" id="KW-0560">Oxidoreductase</keyword>
<keyword evidence="4" id="KW-0503">Monooxygenase</keyword>